<dbReference type="PANTHER" id="PTHR34390:SF1">
    <property type="entry name" value="SUCCINATE TRANSPORTER SUBUNIT YJJB-RELATED"/>
    <property type="match status" value="1"/>
</dbReference>
<evidence type="ECO:0000313" key="10">
    <source>
        <dbReference type="EMBL" id="MEQ2556810.1"/>
    </source>
</evidence>
<keyword evidence="11" id="KW-1185">Reference proteome</keyword>
<evidence type="ECO:0000256" key="2">
    <source>
        <dbReference type="ARBA" id="ARBA00022475"/>
    </source>
</evidence>
<evidence type="ECO:0000256" key="1">
    <source>
        <dbReference type="ARBA" id="ARBA00004651"/>
    </source>
</evidence>
<evidence type="ECO:0000256" key="5">
    <source>
        <dbReference type="ARBA" id="ARBA00022989"/>
    </source>
</evidence>
<sequence>MIGQLLLAFISTFAFAILFSAPRSQYFACGLCGCFTWGMYLLFQKFGNSVVIAALFATFFVTVLARILSIIKKAPVTIYLVTGILPLVPGAGIYYTSYHLIMNHGRMAASMGLETFKMAGAIALGIIFGSAIPMKWIQKYRKCS</sequence>
<feature type="transmembrane region" description="Helical" evidence="8">
    <location>
        <begin position="77"/>
        <end position="98"/>
    </location>
</feature>
<keyword evidence="3" id="KW-0997">Cell inner membrane</keyword>
<keyword evidence="6 8" id="KW-0472">Membrane</keyword>
<evidence type="ECO:0000313" key="11">
    <source>
        <dbReference type="Proteomes" id="UP001454489"/>
    </source>
</evidence>
<comment type="similarity">
    <text evidence="7">Belongs to the ThrE exporter (TC 2.A.79) family.</text>
</comment>
<feature type="domain" description="Threonine/Serine exporter ThrE" evidence="9">
    <location>
        <begin position="4"/>
        <end position="131"/>
    </location>
</feature>
<evidence type="ECO:0000256" key="6">
    <source>
        <dbReference type="ARBA" id="ARBA00023136"/>
    </source>
</evidence>
<evidence type="ECO:0000256" key="3">
    <source>
        <dbReference type="ARBA" id="ARBA00022519"/>
    </source>
</evidence>
<dbReference type="InterPro" id="IPR024528">
    <property type="entry name" value="ThrE_2"/>
</dbReference>
<dbReference type="Pfam" id="PF12821">
    <property type="entry name" value="ThrE_2"/>
    <property type="match status" value="1"/>
</dbReference>
<keyword evidence="2" id="KW-1003">Cell membrane</keyword>
<protein>
    <submittedName>
        <fullName evidence="10">Threonine/serine exporter family protein</fullName>
    </submittedName>
</protein>
<dbReference type="RefSeq" id="WP_353529880.1">
    <property type="nucleotide sequence ID" value="NZ_JBBMEX010000002.1"/>
</dbReference>
<evidence type="ECO:0000259" key="9">
    <source>
        <dbReference type="Pfam" id="PF12821"/>
    </source>
</evidence>
<comment type="caution">
    <text evidence="10">The sequence shown here is derived from an EMBL/GenBank/DDBJ whole genome shotgun (WGS) entry which is preliminary data.</text>
</comment>
<feature type="transmembrane region" description="Helical" evidence="8">
    <location>
        <begin position="46"/>
        <end position="65"/>
    </location>
</feature>
<organism evidence="10 11">
    <name type="scientific">Maccoyibacter intestinihominis</name>
    <dbReference type="NCBI Taxonomy" id="3133499"/>
    <lineage>
        <taxon>Bacteria</taxon>
        <taxon>Bacillati</taxon>
        <taxon>Bacillota</taxon>
        <taxon>Clostridia</taxon>
        <taxon>Lachnospirales</taxon>
        <taxon>Lachnospiraceae</taxon>
        <taxon>Maccoyibacter</taxon>
    </lineage>
</organism>
<comment type="subcellular location">
    <subcellularLocation>
        <location evidence="1">Cell membrane</location>
        <topology evidence="1">Multi-pass membrane protein</topology>
    </subcellularLocation>
</comment>
<dbReference type="Proteomes" id="UP001454489">
    <property type="component" value="Unassembled WGS sequence"/>
</dbReference>
<keyword evidence="4 8" id="KW-0812">Transmembrane</keyword>
<evidence type="ECO:0000256" key="4">
    <source>
        <dbReference type="ARBA" id="ARBA00022692"/>
    </source>
</evidence>
<accession>A0ABV1HBG0</accession>
<dbReference type="PANTHER" id="PTHR34390">
    <property type="entry name" value="UPF0442 PROTEIN YJJB-RELATED"/>
    <property type="match status" value="1"/>
</dbReference>
<evidence type="ECO:0000256" key="8">
    <source>
        <dbReference type="SAM" id="Phobius"/>
    </source>
</evidence>
<dbReference type="InterPro" id="IPR050539">
    <property type="entry name" value="ThrE_Dicarb/AminoAcid_Exp"/>
</dbReference>
<name>A0ABV1HBG0_9FIRM</name>
<reference evidence="10 11" key="1">
    <citation type="submission" date="2024-03" db="EMBL/GenBank/DDBJ databases">
        <title>Human intestinal bacterial collection.</title>
        <authorList>
            <person name="Pauvert C."/>
            <person name="Hitch T.C.A."/>
            <person name="Clavel T."/>
        </authorList>
    </citation>
    <scope>NUCLEOTIDE SEQUENCE [LARGE SCALE GENOMIC DNA]</scope>
    <source>
        <strain evidence="10 11">CLA-AA-H185</strain>
    </source>
</reference>
<proteinExistence type="inferred from homology"/>
<keyword evidence="5 8" id="KW-1133">Transmembrane helix</keyword>
<feature type="transmembrane region" description="Helical" evidence="8">
    <location>
        <begin position="118"/>
        <end position="137"/>
    </location>
</feature>
<evidence type="ECO:0000256" key="7">
    <source>
        <dbReference type="ARBA" id="ARBA00034125"/>
    </source>
</evidence>
<dbReference type="EMBL" id="JBBMEX010000002">
    <property type="protein sequence ID" value="MEQ2556810.1"/>
    <property type="molecule type" value="Genomic_DNA"/>
</dbReference>
<gene>
    <name evidence="10" type="ORF">WMO43_02795</name>
</gene>